<keyword evidence="2" id="KW-1185">Reference proteome</keyword>
<accession>A0ABR9M5P3</accession>
<comment type="caution">
    <text evidence="1">The sequence shown here is derived from an EMBL/GenBank/DDBJ whole genome shotgun (WGS) entry which is preliminary data.</text>
</comment>
<protein>
    <submittedName>
        <fullName evidence="1">Uncharacterized protein</fullName>
    </submittedName>
</protein>
<organism evidence="1 2">
    <name type="scientific">Nonomuraea angiospora</name>
    <dbReference type="NCBI Taxonomy" id="46172"/>
    <lineage>
        <taxon>Bacteria</taxon>
        <taxon>Bacillati</taxon>
        <taxon>Actinomycetota</taxon>
        <taxon>Actinomycetes</taxon>
        <taxon>Streptosporangiales</taxon>
        <taxon>Streptosporangiaceae</taxon>
        <taxon>Nonomuraea</taxon>
    </lineage>
</organism>
<evidence type="ECO:0000313" key="2">
    <source>
        <dbReference type="Proteomes" id="UP000633509"/>
    </source>
</evidence>
<name>A0ABR9M5P3_9ACTN</name>
<proteinExistence type="predicted"/>
<dbReference type="RefSeq" id="WP_192788170.1">
    <property type="nucleotide sequence ID" value="NZ_JADBEK010000001.1"/>
</dbReference>
<gene>
    <name evidence="1" type="ORF">H4W80_006105</name>
</gene>
<evidence type="ECO:0000313" key="1">
    <source>
        <dbReference type="EMBL" id="MBE1587847.1"/>
    </source>
</evidence>
<dbReference type="Proteomes" id="UP000633509">
    <property type="component" value="Unassembled WGS sequence"/>
</dbReference>
<sequence length="76" mass="7767">MRAGRVAGVADAADAGEEIPREVLEGPRMSVWSVLGGLGPHEVLVGPREVMVPVQEMLEPDAAAVAGGAGPREVPV</sequence>
<reference evidence="1 2" key="1">
    <citation type="submission" date="2020-10" db="EMBL/GenBank/DDBJ databases">
        <title>Sequencing the genomes of 1000 actinobacteria strains.</title>
        <authorList>
            <person name="Klenk H.-P."/>
        </authorList>
    </citation>
    <scope>NUCLEOTIDE SEQUENCE [LARGE SCALE GENOMIC DNA]</scope>
    <source>
        <strain evidence="1 2">DSM 43173</strain>
    </source>
</reference>
<dbReference type="EMBL" id="JADBEK010000001">
    <property type="protein sequence ID" value="MBE1587847.1"/>
    <property type="molecule type" value="Genomic_DNA"/>
</dbReference>